<keyword evidence="3" id="KW-1185">Reference proteome</keyword>
<feature type="compositionally biased region" description="Polar residues" evidence="1">
    <location>
        <begin position="148"/>
        <end position="171"/>
    </location>
</feature>
<evidence type="ECO:0000313" key="3">
    <source>
        <dbReference type="Proteomes" id="UP000606786"/>
    </source>
</evidence>
<dbReference type="AlphaFoldDB" id="A0A811UFL3"/>
<feature type="region of interest" description="Disordered" evidence="1">
    <location>
        <begin position="1"/>
        <end position="30"/>
    </location>
</feature>
<comment type="caution">
    <text evidence="2">The sequence shown here is derived from an EMBL/GenBank/DDBJ whole genome shotgun (WGS) entry which is preliminary data.</text>
</comment>
<evidence type="ECO:0000313" key="2">
    <source>
        <dbReference type="EMBL" id="CAD6996013.1"/>
    </source>
</evidence>
<accession>A0A811UFL3</accession>
<evidence type="ECO:0000256" key="1">
    <source>
        <dbReference type="SAM" id="MobiDB-lite"/>
    </source>
</evidence>
<protein>
    <submittedName>
        <fullName evidence="2">(Mediterranean fruit fly) hypothetical protein</fullName>
    </submittedName>
</protein>
<name>A0A811UFL3_CERCA</name>
<sequence>MHASEQMTSSQVKTTANNNTTAKGASAGSSAALSRLPNNAMQPMAIDETAKANLLIYANTNNQLRHIKLTNNGDDKQVTAKSMQTMESVTATMAQKSTRVSNSNVSATVGKGAAADAITYPHKLHIAGRGEECMTSLEQRQHSEREQSGLTSTLKKQRSNGSNGLAATTTESTVTRVPVNYTSTMPTTLSSTTNAPIRTIADAIAAQLAQNKALKSSFDG</sequence>
<feature type="region of interest" description="Disordered" evidence="1">
    <location>
        <begin position="137"/>
        <end position="171"/>
    </location>
</feature>
<proteinExistence type="predicted"/>
<reference evidence="2" key="1">
    <citation type="submission" date="2020-11" db="EMBL/GenBank/DDBJ databases">
        <authorList>
            <person name="Whitehead M."/>
        </authorList>
    </citation>
    <scope>NUCLEOTIDE SEQUENCE</scope>
    <source>
        <strain evidence="2">EGII</strain>
    </source>
</reference>
<gene>
    <name evidence="2" type="ORF">CCAP1982_LOCUS4719</name>
</gene>
<dbReference type="Proteomes" id="UP000606786">
    <property type="component" value="Unassembled WGS sequence"/>
</dbReference>
<feature type="compositionally biased region" description="Polar residues" evidence="1">
    <location>
        <begin position="1"/>
        <end position="12"/>
    </location>
</feature>
<dbReference type="OrthoDB" id="3200163at2759"/>
<dbReference type="EMBL" id="CAJHJT010000001">
    <property type="protein sequence ID" value="CAD6996013.1"/>
    <property type="molecule type" value="Genomic_DNA"/>
</dbReference>
<organism evidence="2 3">
    <name type="scientific">Ceratitis capitata</name>
    <name type="common">Mediterranean fruit fly</name>
    <name type="synonym">Tephritis capitata</name>
    <dbReference type="NCBI Taxonomy" id="7213"/>
    <lineage>
        <taxon>Eukaryota</taxon>
        <taxon>Metazoa</taxon>
        <taxon>Ecdysozoa</taxon>
        <taxon>Arthropoda</taxon>
        <taxon>Hexapoda</taxon>
        <taxon>Insecta</taxon>
        <taxon>Pterygota</taxon>
        <taxon>Neoptera</taxon>
        <taxon>Endopterygota</taxon>
        <taxon>Diptera</taxon>
        <taxon>Brachycera</taxon>
        <taxon>Muscomorpha</taxon>
        <taxon>Tephritoidea</taxon>
        <taxon>Tephritidae</taxon>
        <taxon>Ceratitis</taxon>
        <taxon>Ceratitis</taxon>
    </lineage>
</organism>
<feature type="compositionally biased region" description="Low complexity" evidence="1">
    <location>
        <begin position="13"/>
        <end position="30"/>
    </location>
</feature>